<evidence type="ECO:0000313" key="3">
    <source>
        <dbReference type="EMBL" id="MBB5159958.1"/>
    </source>
</evidence>
<dbReference type="SUPFAM" id="SSF89447">
    <property type="entry name" value="AbrB/MazE/MraZ-like"/>
    <property type="match status" value="1"/>
</dbReference>
<accession>A0A840QK59</accession>
<reference evidence="3 4" key="1">
    <citation type="submission" date="2020-08" db="EMBL/GenBank/DDBJ databases">
        <title>Sequencing the genomes of 1000 actinobacteria strains.</title>
        <authorList>
            <person name="Klenk H.-P."/>
        </authorList>
    </citation>
    <scope>NUCLEOTIDE SEQUENCE [LARGE SCALE GENOMIC DNA]</scope>
    <source>
        <strain evidence="3 4">DSM 45584</strain>
    </source>
</reference>
<evidence type="ECO:0000259" key="2">
    <source>
        <dbReference type="SMART" id="SM00966"/>
    </source>
</evidence>
<gene>
    <name evidence="3" type="ORF">BJ970_007558</name>
</gene>
<dbReference type="InterPro" id="IPR015168">
    <property type="entry name" value="SsuA/THI5"/>
</dbReference>
<protein>
    <submittedName>
        <fullName evidence="3">AbrB family looped-hinge helix DNA binding protein</fullName>
    </submittedName>
</protein>
<dbReference type="PANTHER" id="PTHR30024">
    <property type="entry name" value="ALIPHATIC SULFONATES-BINDING PROTEIN-RELATED"/>
    <property type="match status" value="1"/>
</dbReference>
<keyword evidence="4" id="KW-1185">Reference proteome</keyword>
<dbReference type="EMBL" id="JACHIW010000003">
    <property type="protein sequence ID" value="MBB5159958.1"/>
    <property type="molecule type" value="Genomic_DNA"/>
</dbReference>
<dbReference type="Gene3D" id="3.40.190.10">
    <property type="entry name" value="Periplasmic binding protein-like II"/>
    <property type="match status" value="2"/>
</dbReference>
<dbReference type="RefSeq" id="WP_184733029.1">
    <property type="nucleotide sequence ID" value="NZ_JACHIW010000003.1"/>
</dbReference>
<proteinExistence type="predicted"/>
<organism evidence="3 4">
    <name type="scientific">Saccharopolyspora phatthalungensis</name>
    <dbReference type="NCBI Taxonomy" id="664693"/>
    <lineage>
        <taxon>Bacteria</taxon>
        <taxon>Bacillati</taxon>
        <taxon>Actinomycetota</taxon>
        <taxon>Actinomycetes</taxon>
        <taxon>Pseudonocardiales</taxon>
        <taxon>Pseudonocardiaceae</taxon>
        <taxon>Saccharopolyspora</taxon>
    </lineage>
</organism>
<dbReference type="GO" id="GO:0003677">
    <property type="term" value="F:DNA binding"/>
    <property type="evidence" value="ECO:0007669"/>
    <property type="project" value="InterPro"/>
</dbReference>
<feature type="domain" description="SpoVT-AbrB" evidence="2">
    <location>
        <begin position="7"/>
        <end position="53"/>
    </location>
</feature>
<dbReference type="Gene3D" id="2.10.260.10">
    <property type="match status" value="1"/>
</dbReference>
<dbReference type="Proteomes" id="UP000584374">
    <property type="component" value="Unassembled WGS sequence"/>
</dbReference>
<evidence type="ECO:0000313" key="4">
    <source>
        <dbReference type="Proteomes" id="UP000584374"/>
    </source>
</evidence>
<dbReference type="AlphaFoldDB" id="A0A840QK59"/>
<dbReference type="SUPFAM" id="SSF53850">
    <property type="entry name" value="Periplasmic binding protein-like II"/>
    <property type="match status" value="1"/>
</dbReference>
<comment type="caution">
    <text evidence="3">The sequence shown here is derived from an EMBL/GenBank/DDBJ whole genome shotgun (WGS) entry which is preliminary data.</text>
</comment>
<dbReference type="InterPro" id="IPR037914">
    <property type="entry name" value="SpoVT-AbrB_sf"/>
</dbReference>
<name>A0A840QK59_9PSEU</name>
<dbReference type="InterPro" id="IPR007159">
    <property type="entry name" value="SpoVT-AbrB_dom"/>
</dbReference>
<dbReference type="Pfam" id="PF09084">
    <property type="entry name" value="NMT1"/>
    <property type="match status" value="1"/>
</dbReference>
<dbReference type="NCBIfam" id="TIGR01439">
    <property type="entry name" value="lp_hng_hel_AbrB"/>
    <property type="match status" value="1"/>
</dbReference>
<feature type="region of interest" description="Disordered" evidence="1">
    <location>
        <begin position="133"/>
        <end position="156"/>
    </location>
</feature>
<dbReference type="SMART" id="SM00966">
    <property type="entry name" value="SpoVT_AbrB"/>
    <property type="match status" value="1"/>
</dbReference>
<evidence type="ECO:0000256" key="1">
    <source>
        <dbReference type="SAM" id="MobiDB-lite"/>
    </source>
</evidence>
<sequence>MDRPETAYIRSNGQVTLPIQVRRAAELQEGDVVEVALQSDGTILLRPIAVLDRRQADLQFRFEDQPSAEPTEDDMRDRVRGLLRRRQLPVTTGRKLDGLVERYQRGDLTRKAFIGEAIMLGLPAASIASLFPGTNEPAAEPGPTQSSATSRVAEPASGGRWSGVVRITEAFHSLLYLPLYIAYDVGFFEDEGLDVEITAAGGGTEAWSAVESGLADYSVHDPVFVMRAHEQGVEDAVVVGTLCNGQAILALAEDAGIEATDDPRTFVTETIVGRTVSTQPQPDSQWALLRFLRFLYEADPEQAHRVLQVPIGTEPEPVLAGKADICLAFPPQADIAIAAGLREVFDFSRFFGPYLLSALASRREVIQADPDRHEAVITALEKACQYAHAFPAEAVRVAQREFPDLDADAIDRATRRCLRRNFLPRHLAVDGEAWQENGVLNKFVGTIQHYRTTTELVDNEMALRAYRTLGNLQMVWNEPRSITRVVGPTKNVVR</sequence>
<dbReference type="Pfam" id="PF04014">
    <property type="entry name" value="MazE_antitoxin"/>
    <property type="match status" value="1"/>
</dbReference>